<comment type="caution">
    <text evidence="4">The sequence shown here is derived from an EMBL/GenBank/DDBJ whole genome shotgun (WGS) entry which is preliminary data.</text>
</comment>
<dbReference type="Gene3D" id="1.10.287.110">
    <property type="entry name" value="DnaJ domain"/>
    <property type="match status" value="1"/>
</dbReference>
<gene>
    <name evidence="4" type="ORF">M9Y10_044714</name>
</gene>
<dbReference type="InterPro" id="IPR036249">
    <property type="entry name" value="Thioredoxin-like_sf"/>
</dbReference>
<dbReference type="PRINTS" id="PR00625">
    <property type="entry name" value="JDOMAIN"/>
</dbReference>
<dbReference type="SUPFAM" id="SSF52833">
    <property type="entry name" value="Thioredoxin-like"/>
    <property type="match status" value="2"/>
</dbReference>
<protein>
    <recommendedName>
        <fullName evidence="3">J domain-containing protein</fullName>
    </recommendedName>
</protein>
<feature type="chain" id="PRO_5046539616" description="J domain-containing protein" evidence="2">
    <location>
        <begin position="19"/>
        <end position="556"/>
    </location>
</feature>
<dbReference type="InterPro" id="IPR052448">
    <property type="entry name" value="DnaJ_C16_autophagy_reg"/>
</dbReference>
<dbReference type="SUPFAM" id="SSF46565">
    <property type="entry name" value="Chaperone J-domain"/>
    <property type="match status" value="1"/>
</dbReference>
<dbReference type="EMBL" id="JAPFFF010000009">
    <property type="protein sequence ID" value="KAK8882074.1"/>
    <property type="molecule type" value="Genomic_DNA"/>
</dbReference>
<reference evidence="4 5" key="1">
    <citation type="submission" date="2024-04" db="EMBL/GenBank/DDBJ databases">
        <title>Tritrichomonas musculus Genome.</title>
        <authorList>
            <person name="Alves-Ferreira E."/>
            <person name="Grigg M."/>
            <person name="Lorenzi H."/>
            <person name="Galac M."/>
        </authorList>
    </citation>
    <scope>NUCLEOTIDE SEQUENCE [LARGE SCALE GENOMIC DNA]</scope>
    <source>
        <strain evidence="4 5">EAF2021</strain>
    </source>
</reference>
<feature type="domain" description="J" evidence="3">
    <location>
        <begin position="20"/>
        <end position="84"/>
    </location>
</feature>
<evidence type="ECO:0000256" key="2">
    <source>
        <dbReference type="SAM" id="SignalP"/>
    </source>
</evidence>
<organism evidence="4 5">
    <name type="scientific">Tritrichomonas musculus</name>
    <dbReference type="NCBI Taxonomy" id="1915356"/>
    <lineage>
        <taxon>Eukaryota</taxon>
        <taxon>Metamonada</taxon>
        <taxon>Parabasalia</taxon>
        <taxon>Tritrichomonadida</taxon>
        <taxon>Tritrichomonadidae</taxon>
        <taxon>Tritrichomonas</taxon>
    </lineage>
</organism>
<dbReference type="PANTHER" id="PTHR44303">
    <property type="entry name" value="DNAJ HOMOLOG SUBFAMILY C MEMBER 16"/>
    <property type="match status" value="1"/>
</dbReference>
<dbReference type="Pfam" id="PF00226">
    <property type="entry name" value="DnaJ"/>
    <property type="match status" value="1"/>
</dbReference>
<dbReference type="CDD" id="cd06257">
    <property type="entry name" value="DnaJ"/>
    <property type="match status" value="1"/>
</dbReference>
<evidence type="ECO:0000313" key="5">
    <source>
        <dbReference type="Proteomes" id="UP001470230"/>
    </source>
</evidence>
<accession>A0ABR2JT59</accession>
<keyword evidence="2" id="KW-0732">Signal</keyword>
<sequence length="556" mass="64367">MTLFFLFLHFILSTLKFGENPYKILNVSSSATKQEIKSAFRKLTLQYHPDLNKKKDTTAKWVKINDAFELLNDPDRKARYDRTGSVSEEEVPIHPKENPFQDIDEHFIKMHKVVYVEPKTPLLSVLNFDDFVSQPLKSKRFSISYLDNEPEVESLIFIYSSVMCTACDIYLEIFEEFAQQFNSFVKCGRIDVSTSTQLAKDIGAKGIPSFVYYKKNLTSGKTVINSLLDPINSAQQISAFLISQWDLEIYLLNSVDQFSAFLNLYDKRTKIIEIVKYSSEKQNIQFDKFAGKYKEKALFAIIDHNNFSIAHQFEIRKFPAYLMFRNPEAEPLIFDSIESLTLGIENYQGPVMAELTRLNFPQMCGRNCLIRMGKAPLSVVYDLNYQYFPTFWISENSNAAKALGAKPNEWVEIDLDQNKYYIISQRGENETDTLKKSSSFNHNLDNRDLPANFNVDFQFQVLKTWIIVKVQSLIGRITFNMIDITITVAFFAYTGYNKLSDYLEKKKLTKAKDEKYQIKSNKKVDAKKLVQENLQKNKAANNVEEKPLTLDDYPID</sequence>
<dbReference type="PROSITE" id="PS50076">
    <property type="entry name" value="DNAJ_2"/>
    <property type="match status" value="1"/>
</dbReference>
<evidence type="ECO:0000259" key="3">
    <source>
        <dbReference type="PROSITE" id="PS50076"/>
    </source>
</evidence>
<dbReference type="InterPro" id="IPR036869">
    <property type="entry name" value="J_dom_sf"/>
</dbReference>
<dbReference type="PANTHER" id="PTHR44303:SF2">
    <property type="entry name" value="DNAJ HOMOLOG SUBFAMILY C MEMBER 16"/>
    <property type="match status" value="1"/>
</dbReference>
<proteinExistence type="predicted"/>
<evidence type="ECO:0000256" key="1">
    <source>
        <dbReference type="SAM" id="MobiDB-lite"/>
    </source>
</evidence>
<feature type="region of interest" description="Disordered" evidence="1">
    <location>
        <begin position="536"/>
        <end position="556"/>
    </location>
</feature>
<dbReference type="Gene3D" id="3.40.30.10">
    <property type="entry name" value="Glutaredoxin"/>
    <property type="match status" value="1"/>
</dbReference>
<name>A0ABR2JT59_9EUKA</name>
<feature type="signal peptide" evidence="2">
    <location>
        <begin position="1"/>
        <end position="18"/>
    </location>
</feature>
<dbReference type="CDD" id="cd02947">
    <property type="entry name" value="TRX_family"/>
    <property type="match status" value="1"/>
</dbReference>
<dbReference type="SMART" id="SM00271">
    <property type="entry name" value="DnaJ"/>
    <property type="match status" value="1"/>
</dbReference>
<dbReference type="InterPro" id="IPR001623">
    <property type="entry name" value="DnaJ_domain"/>
</dbReference>
<keyword evidence="5" id="KW-1185">Reference proteome</keyword>
<dbReference type="Proteomes" id="UP001470230">
    <property type="component" value="Unassembled WGS sequence"/>
</dbReference>
<evidence type="ECO:0000313" key="4">
    <source>
        <dbReference type="EMBL" id="KAK8882074.1"/>
    </source>
</evidence>